<feature type="compositionally biased region" description="Basic and acidic residues" evidence="1">
    <location>
        <begin position="171"/>
        <end position="183"/>
    </location>
</feature>
<dbReference type="EMBL" id="CAJVQB010034996">
    <property type="protein sequence ID" value="CAG8821954.1"/>
    <property type="molecule type" value="Genomic_DNA"/>
</dbReference>
<reference evidence="2 3" key="1">
    <citation type="submission" date="2021-06" db="EMBL/GenBank/DDBJ databases">
        <authorList>
            <person name="Kallberg Y."/>
            <person name="Tangrot J."/>
            <person name="Rosling A."/>
        </authorList>
    </citation>
    <scope>NUCLEOTIDE SEQUENCE [LARGE SCALE GENOMIC DNA]</scope>
    <source>
        <strain evidence="2 3">120-4 pot B 10/14</strain>
    </source>
</reference>
<feature type="region of interest" description="Disordered" evidence="1">
    <location>
        <begin position="171"/>
        <end position="202"/>
    </location>
</feature>
<evidence type="ECO:0000256" key="1">
    <source>
        <dbReference type="SAM" id="MobiDB-lite"/>
    </source>
</evidence>
<proteinExistence type="predicted"/>
<evidence type="ECO:0000313" key="2">
    <source>
        <dbReference type="EMBL" id="CAG8821954.1"/>
    </source>
</evidence>
<keyword evidence="3" id="KW-1185">Reference proteome</keyword>
<protein>
    <submittedName>
        <fullName evidence="2">11151_t:CDS:1</fullName>
    </submittedName>
</protein>
<name>A0ABN7W8Y5_GIGMA</name>
<sequence>MAQCLYFDATLVDLTVIGLDDENENIGNQFIEDVYDMQKILLKSMVSKVDQINIKETGKSLINNLKTTRENTSLFVLYWHYFQVILVSQISGFHIGMVASCWYCDSKKKEIDQEDVIFANSDATARHSKYGEIWSLAWQAVQLAIECDDTDMELWLKCFINQKKHFLIQNEKPKNSEASKTSEDSEDSEKENNSTIENPLIT</sequence>
<accession>A0ABN7W8Y5</accession>
<dbReference type="Proteomes" id="UP000789901">
    <property type="component" value="Unassembled WGS sequence"/>
</dbReference>
<feature type="non-terminal residue" evidence="2">
    <location>
        <position position="202"/>
    </location>
</feature>
<organism evidence="2 3">
    <name type="scientific">Gigaspora margarita</name>
    <dbReference type="NCBI Taxonomy" id="4874"/>
    <lineage>
        <taxon>Eukaryota</taxon>
        <taxon>Fungi</taxon>
        <taxon>Fungi incertae sedis</taxon>
        <taxon>Mucoromycota</taxon>
        <taxon>Glomeromycotina</taxon>
        <taxon>Glomeromycetes</taxon>
        <taxon>Diversisporales</taxon>
        <taxon>Gigasporaceae</taxon>
        <taxon>Gigaspora</taxon>
    </lineage>
</organism>
<evidence type="ECO:0000313" key="3">
    <source>
        <dbReference type="Proteomes" id="UP000789901"/>
    </source>
</evidence>
<comment type="caution">
    <text evidence="2">The sequence shown here is derived from an EMBL/GenBank/DDBJ whole genome shotgun (WGS) entry which is preliminary data.</text>
</comment>
<gene>
    <name evidence="2" type="ORF">GMARGA_LOCUS27958</name>
</gene>